<evidence type="ECO:0000313" key="2">
    <source>
        <dbReference type="EMBL" id="HGY57461.1"/>
    </source>
</evidence>
<proteinExistence type="predicted"/>
<feature type="transmembrane region" description="Helical" evidence="1">
    <location>
        <begin position="38"/>
        <end position="60"/>
    </location>
</feature>
<feature type="transmembrane region" description="Helical" evidence="1">
    <location>
        <begin position="137"/>
        <end position="158"/>
    </location>
</feature>
<keyword evidence="1" id="KW-1133">Transmembrane helix</keyword>
<dbReference type="EMBL" id="DRQG01000161">
    <property type="protein sequence ID" value="HGY57461.1"/>
    <property type="molecule type" value="Genomic_DNA"/>
</dbReference>
<feature type="transmembrane region" description="Helical" evidence="1">
    <location>
        <begin position="6"/>
        <end position="26"/>
    </location>
</feature>
<feature type="transmembrane region" description="Helical" evidence="1">
    <location>
        <begin position="106"/>
        <end position="125"/>
    </location>
</feature>
<comment type="caution">
    <text evidence="2">The sequence shown here is derived from an EMBL/GenBank/DDBJ whole genome shotgun (WGS) entry which is preliminary data.</text>
</comment>
<keyword evidence="1" id="KW-0812">Transmembrane</keyword>
<organism evidence="2">
    <name type="scientific">Caldithrix abyssi</name>
    <dbReference type="NCBI Taxonomy" id="187145"/>
    <lineage>
        <taxon>Bacteria</taxon>
        <taxon>Pseudomonadati</taxon>
        <taxon>Calditrichota</taxon>
        <taxon>Calditrichia</taxon>
        <taxon>Calditrichales</taxon>
        <taxon>Calditrichaceae</taxon>
        <taxon>Caldithrix</taxon>
    </lineage>
</organism>
<gene>
    <name evidence="2" type="ORF">ENK44_17270</name>
</gene>
<dbReference type="AlphaFoldDB" id="A0A7V4U3P0"/>
<accession>A0A7V4U3P0</accession>
<sequence>MEEKTIKIILIVVILAAVIAAIIIPRSGLRKYLRMNETLFVTTNVLGTICGLAGLVLSIIMPATVIRLHLWELIILPFALIYMYWLMIADAQKKEQVLDEKQEFNMSGGAVVSWCVSIVFMGLVFSQYQNGNLSGGVWFLLFFFQTLTVFSAATLYFYKYK</sequence>
<protein>
    <submittedName>
        <fullName evidence="2">Uncharacterized protein</fullName>
    </submittedName>
</protein>
<reference evidence="2" key="1">
    <citation type="journal article" date="2020" name="mSystems">
        <title>Genome- and Community-Level Interaction Insights into Carbon Utilization and Element Cycling Functions of Hydrothermarchaeota in Hydrothermal Sediment.</title>
        <authorList>
            <person name="Zhou Z."/>
            <person name="Liu Y."/>
            <person name="Xu W."/>
            <person name="Pan J."/>
            <person name="Luo Z.H."/>
            <person name="Li M."/>
        </authorList>
    </citation>
    <scope>NUCLEOTIDE SEQUENCE [LARGE SCALE GENOMIC DNA]</scope>
    <source>
        <strain evidence="2">HyVt-577</strain>
    </source>
</reference>
<feature type="transmembrane region" description="Helical" evidence="1">
    <location>
        <begin position="66"/>
        <end position="85"/>
    </location>
</feature>
<keyword evidence="1" id="KW-0472">Membrane</keyword>
<name>A0A7V4U3P0_CALAY</name>
<evidence type="ECO:0000256" key="1">
    <source>
        <dbReference type="SAM" id="Phobius"/>
    </source>
</evidence>
<dbReference type="Proteomes" id="UP000885779">
    <property type="component" value="Unassembled WGS sequence"/>
</dbReference>